<organism evidence="1 2">
    <name type="scientific">Steinernema glaseri</name>
    <dbReference type="NCBI Taxonomy" id="37863"/>
    <lineage>
        <taxon>Eukaryota</taxon>
        <taxon>Metazoa</taxon>
        <taxon>Ecdysozoa</taxon>
        <taxon>Nematoda</taxon>
        <taxon>Chromadorea</taxon>
        <taxon>Rhabditida</taxon>
        <taxon>Tylenchina</taxon>
        <taxon>Panagrolaimomorpha</taxon>
        <taxon>Strongyloidoidea</taxon>
        <taxon>Steinernematidae</taxon>
        <taxon>Steinernema</taxon>
    </lineage>
</organism>
<sequence>MLSVPILIGSFILYWKKCITWEQGTTIAENIVEPSTVVVFELLHSSTFTGYDVFAICEYAGVFLNIAYHGCAFFDIRYKVVFTVRLVEHIEQEQSENRIEMKKPLPQESAK</sequence>
<name>A0A1I7ZK39_9BILA</name>
<reference evidence="2" key="1">
    <citation type="submission" date="2016-11" db="UniProtKB">
        <authorList>
            <consortium name="WormBaseParasite"/>
        </authorList>
    </citation>
    <scope>IDENTIFICATION</scope>
</reference>
<evidence type="ECO:0000313" key="1">
    <source>
        <dbReference type="Proteomes" id="UP000095287"/>
    </source>
</evidence>
<keyword evidence="1" id="KW-1185">Reference proteome</keyword>
<protein>
    <submittedName>
        <fullName evidence="2">7TM_GPCR_Srx domain-containing protein</fullName>
    </submittedName>
</protein>
<dbReference type="AlphaFoldDB" id="A0A1I7ZK39"/>
<dbReference type="WBParaSite" id="L893_g27228.t1">
    <property type="protein sequence ID" value="L893_g27228.t1"/>
    <property type="gene ID" value="L893_g27228"/>
</dbReference>
<evidence type="ECO:0000313" key="2">
    <source>
        <dbReference type="WBParaSite" id="L893_g27228.t1"/>
    </source>
</evidence>
<accession>A0A1I7ZK39</accession>
<dbReference type="Proteomes" id="UP000095287">
    <property type="component" value="Unplaced"/>
</dbReference>
<proteinExistence type="predicted"/>